<dbReference type="eggNOG" id="ENOG502R61P">
    <property type="taxonomic scope" value="Eukaryota"/>
</dbReference>
<protein>
    <recommendedName>
        <fullName evidence="3">Cysteine proteinase inhibitor</fullName>
    </recommendedName>
</protein>
<dbReference type="GO" id="GO:0004869">
    <property type="term" value="F:cysteine-type endopeptidase inhibitor activity"/>
    <property type="evidence" value="ECO:0007669"/>
    <property type="project" value="InterPro"/>
</dbReference>
<dbReference type="EMBL" id="CM000760">
    <property type="protein sequence ID" value="KXG38593.1"/>
    <property type="molecule type" value="Genomic_DNA"/>
</dbReference>
<dbReference type="Proteomes" id="UP000000768">
    <property type="component" value="Chromosome 1"/>
</dbReference>
<accession>A0A1B6QL02</accession>
<evidence type="ECO:0000313" key="1">
    <source>
        <dbReference type="EMBL" id="KXG38593.1"/>
    </source>
</evidence>
<proteinExistence type="predicted"/>
<dbReference type="OMA" id="HMIPMSY"/>
<dbReference type="PANTHER" id="PTHR47116">
    <property type="entry name" value="PHLOEM FILAMENT PROTEIN"/>
    <property type="match status" value="1"/>
</dbReference>
<keyword evidence="2" id="KW-1185">Reference proteome</keyword>
<gene>
    <name evidence="1" type="ORF">SORBI_3001G256200</name>
</gene>
<reference evidence="2" key="2">
    <citation type="journal article" date="2018" name="Plant J.">
        <title>The Sorghum bicolor reference genome: improved assembly, gene annotations, a transcriptome atlas, and signatures of genome organization.</title>
        <authorList>
            <person name="McCormick R.F."/>
            <person name="Truong S.K."/>
            <person name="Sreedasyam A."/>
            <person name="Jenkins J."/>
            <person name="Shu S."/>
            <person name="Sims D."/>
            <person name="Kennedy M."/>
            <person name="Amirebrahimi M."/>
            <person name="Weers B.D."/>
            <person name="McKinley B."/>
            <person name="Mattison A."/>
            <person name="Morishige D.T."/>
            <person name="Grimwood J."/>
            <person name="Schmutz J."/>
            <person name="Mullet J.E."/>
        </authorList>
    </citation>
    <scope>NUCLEOTIDE SEQUENCE [LARGE SCALE GENOMIC DNA]</scope>
    <source>
        <strain evidence="2">cv. BTx623</strain>
    </source>
</reference>
<organism evidence="1 2">
    <name type="scientific">Sorghum bicolor</name>
    <name type="common">Sorghum</name>
    <name type="synonym">Sorghum vulgare</name>
    <dbReference type="NCBI Taxonomy" id="4558"/>
    <lineage>
        <taxon>Eukaryota</taxon>
        <taxon>Viridiplantae</taxon>
        <taxon>Streptophyta</taxon>
        <taxon>Embryophyta</taxon>
        <taxon>Tracheophyta</taxon>
        <taxon>Spermatophyta</taxon>
        <taxon>Magnoliopsida</taxon>
        <taxon>Liliopsida</taxon>
        <taxon>Poales</taxon>
        <taxon>Poaceae</taxon>
        <taxon>PACMAD clade</taxon>
        <taxon>Panicoideae</taxon>
        <taxon>Andropogonodae</taxon>
        <taxon>Andropogoneae</taxon>
        <taxon>Sorghinae</taxon>
        <taxon>Sorghum</taxon>
    </lineage>
</organism>
<name>A0A1B6QL02_SORBI</name>
<dbReference type="Gramene" id="KXG38593">
    <property type="protein sequence ID" value="KXG38593"/>
    <property type="gene ID" value="SORBI_3001G256200"/>
</dbReference>
<sequence length="139" mass="14961">MYPQLLAARRQSSVMKKQSAAIVAVLALVAFLATALTVVVADPAPPPSYTKQEDVSSDFIKQVGKFAVNVYRLAHMIPMNYLSTSKCWSSPAGGGANNYWMVLSATNYTGTAGSYVSTVWGIPGSESKTWKLLTFEGTM</sequence>
<evidence type="ECO:0000313" key="2">
    <source>
        <dbReference type="Proteomes" id="UP000000768"/>
    </source>
</evidence>
<dbReference type="InParanoid" id="A0A1B6QL02"/>
<evidence type="ECO:0008006" key="3">
    <source>
        <dbReference type="Google" id="ProtNLM"/>
    </source>
</evidence>
<dbReference type="FunCoup" id="A0A1B6QL02">
    <property type="interactions" value="366"/>
</dbReference>
<reference evidence="1 2" key="1">
    <citation type="journal article" date="2009" name="Nature">
        <title>The Sorghum bicolor genome and the diversification of grasses.</title>
        <authorList>
            <person name="Paterson A.H."/>
            <person name="Bowers J.E."/>
            <person name="Bruggmann R."/>
            <person name="Dubchak I."/>
            <person name="Grimwood J."/>
            <person name="Gundlach H."/>
            <person name="Haberer G."/>
            <person name="Hellsten U."/>
            <person name="Mitros T."/>
            <person name="Poliakov A."/>
            <person name="Schmutz J."/>
            <person name="Spannagl M."/>
            <person name="Tang H."/>
            <person name="Wang X."/>
            <person name="Wicker T."/>
            <person name="Bharti A.K."/>
            <person name="Chapman J."/>
            <person name="Feltus F.A."/>
            <person name="Gowik U."/>
            <person name="Grigoriev I.V."/>
            <person name="Lyons E."/>
            <person name="Maher C.A."/>
            <person name="Martis M."/>
            <person name="Narechania A."/>
            <person name="Otillar R.P."/>
            <person name="Penning B.W."/>
            <person name="Salamov A.A."/>
            <person name="Wang Y."/>
            <person name="Zhang L."/>
            <person name="Carpita N.C."/>
            <person name="Freeling M."/>
            <person name="Gingle A.R."/>
            <person name="Hash C.T."/>
            <person name="Keller B."/>
            <person name="Klein P."/>
            <person name="Kresovich S."/>
            <person name="McCann M.C."/>
            <person name="Ming R."/>
            <person name="Peterson D.G."/>
            <person name="Mehboob-ur-Rahman"/>
            <person name="Ware D."/>
            <person name="Westhoff P."/>
            <person name="Mayer K.F."/>
            <person name="Messing J."/>
            <person name="Rokhsar D.S."/>
        </authorList>
    </citation>
    <scope>NUCLEOTIDE SEQUENCE [LARGE SCALE GENOMIC DNA]</scope>
    <source>
        <strain evidence="2">cv. BTx623</strain>
    </source>
</reference>
<dbReference type="AlphaFoldDB" id="A0A1B6QL02"/>
<dbReference type="InterPro" id="IPR027214">
    <property type="entry name" value="Cystatin"/>
</dbReference>